<proteinExistence type="predicted"/>
<evidence type="ECO:0000256" key="1">
    <source>
        <dbReference type="SAM" id="MobiDB-lite"/>
    </source>
</evidence>
<organism evidence="2 3">
    <name type="scientific">Paenibacillus zeisoli</name>
    <dbReference type="NCBI Taxonomy" id="2496267"/>
    <lineage>
        <taxon>Bacteria</taxon>
        <taxon>Bacillati</taxon>
        <taxon>Bacillota</taxon>
        <taxon>Bacilli</taxon>
        <taxon>Bacillales</taxon>
        <taxon>Paenibacillaceae</taxon>
        <taxon>Paenibacillus</taxon>
    </lineage>
</organism>
<name>A0A433X5X8_9BACL</name>
<feature type="compositionally biased region" description="Low complexity" evidence="1">
    <location>
        <begin position="95"/>
        <end position="107"/>
    </location>
</feature>
<dbReference type="OrthoDB" id="2655795at2"/>
<feature type="compositionally biased region" description="Basic and acidic residues" evidence="1">
    <location>
        <begin position="83"/>
        <end position="94"/>
    </location>
</feature>
<evidence type="ECO:0000313" key="2">
    <source>
        <dbReference type="EMBL" id="RUT29496.1"/>
    </source>
</evidence>
<sequence>MKGPMTNTNHNEQLAYLFNVDILIKDKSNAMALQALIQLLNSGNLVDYRIKSGVELGEIIEATLSAKRQAMISKAFRHPAEELASKAQVKEEPKAPAAKSAPDSGKANSNPMENMNDAAIQSWIQDYVTNNKLVRLSIERNRERTAIPCRILNYAPDTRTLSVYHVDEKQVYTFRLNEIIDLVDA</sequence>
<comment type="caution">
    <text evidence="2">The sequence shown here is derived from an EMBL/GenBank/DDBJ whole genome shotgun (WGS) entry which is preliminary data.</text>
</comment>
<keyword evidence="3" id="KW-1185">Reference proteome</keyword>
<dbReference type="AlphaFoldDB" id="A0A433X5X8"/>
<gene>
    <name evidence="2" type="ORF">EJP77_14020</name>
</gene>
<accession>A0A433X5X8</accession>
<dbReference type="Proteomes" id="UP000272464">
    <property type="component" value="Unassembled WGS sequence"/>
</dbReference>
<feature type="region of interest" description="Disordered" evidence="1">
    <location>
        <begin position="83"/>
        <end position="112"/>
    </location>
</feature>
<reference evidence="2 3" key="1">
    <citation type="submission" date="2018-12" db="EMBL/GenBank/DDBJ databases">
        <authorList>
            <person name="Sun L."/>
            <person name="Chen Z."/>
        </authorList>
    </citation>
    <scope>NUCLEOTIDE SEQUENCE [LARGE SCALE GENOMIC DNA]</scope>
    <source>
        <strain evidence="2 3">3-5-3</strain>
    </source>
</reference>
<dbReference type="EMBL" id="RZNX01000006">
    <property type="protein sequence ID" value="RUT29496.1"/>
    <property type="molecule type" value="Genomic_DNA"/>
</dbReference>
<protein>
    <submittedName>
        <fullName evidence="2">Uncharacterized protein</fullName>
    </submittedName>
</protein>
<evidence type="ECO:0000313" key="3">
    <source>
        <dbReference type="Proteomes" id="UP000272464"/>
    </source>
</evidence>